<evidence type="ECO:0000259" key="2">
    <source>
        <dbReference type="PROSITE" id="PS51186"/>
    </source>
</evidence>
<dbReference type="SUPFAM" id="SSF55729">
    <property type="entry name" value="Acyl-CoA N-acyltransferases (Nat)"/>
    <property type="match status" value="1"/>
</dbReference>
<dbReference type="InterPro" id="IPR051531">
    <property type="entry name" value="N-acetyltransferase"/>
</dbReference>
<dbReference type="EMBL" id="BAABIE010000008">
    <property type="protein sequence ID" value="GAA4749748.1"/>
    <property type="molecule type" value="Genomic_DNA"/>
</dbReference>
<proteinExistence type="predicted"/>
<protein>
    <recommendedName>
        <fullName evidence="2">N-acetyltransferase domain-containing protein</fullName>
    </recommendedName>
</protein>
<accession>A0ABP8Z8V8</accession>
<feature type="region of interest" description="Disordered" evidence="1">
    <location>
        <begin position="227"/>
        <end position="249"/>
    </location>
</feature>
<dbReference type="Gene3D" id="3.40.630.30">
    <property type="match status" value="1"/>
</dbReference>
<feature type="domain" description="N-acetyltransferase" evidence="2">
    <location>
        <begin position="55"/>
        <end position="219"/>
    </location>
</feature>
<evidence type="ECO:0000256" key="1">
    <source>
        <dbReference type="SAM" id="MobiDB-lite"/>
    </source>
</evidence>
<organism evidence="3 4">
    <name type="scientific">Gordonia alkaliphila</name>
    <dbReference type="NCBI Taxonomy" id="1053547"/>
    <lineage>
        <taxon>Bacteria</taxon>
        <taxon>Bacillati</taxon>
        <taxon>Actinomycetota</taxon>
        <taxon>Actinomycetes</taxon>
        <taxon>Mycobacteriales</taxon>
        <taxon>Gordoniaceae</taxon>
        <taxon>Gordonia</taxon>
    </lineage>
</organism>
<dbReference type="Pfam" id="PF13302">
    <property type="entry name" value="Acetyltransf_3"/>
    <property type="match status" value="1"/>
</dbReference>
<dbReference type="Proteomes" id="UP001500822">
    <property type="component" value="Unassembled WGS sequence"/>
</dbReference>
<evidence type="ECO:0000313" key="3">
    <source>
        <dbReference type="EMBL" id="GAA4749748.1"/>
    </source>
</evidence>
<gene>
    <name evidence="3" type="ORF">GCM10023217_20120</name>
</gene>
<dbReference type="PANTHER" id="PTHR43792">
    <property type="entry name" value="GNAT FAMILY, PUTATIVE (AFU_ORTHOLOGUE AFUA_3G00765)-RELATED-RELATED"/>
    <property type="match status" value="1"/>
</dbReference>
<keyword evidence="4" id="KW-1185">Reference proteome</keyword>
<evidence type="ECO:0000313" key="4">
    <source>
        <dbReference type="Proteomes" id="UP001500822"/>
    </source>
</evidence>
<dbReference type="InterPro" id="IPR000182">
    <property type="entry name" value="GNAT_dom"/>
</dbReference>
<dbReference type="PANTHER" id="PTHR43792:SF1">
    <property type="entry name" value="N-ACETYLTRANSFERASE DOMAIN-CONTAINING PROTEIN"/>
    <property type="match status" value="1"/>
</dbReference>
<dbReference type="PROSITE" id="PS51186">
    <property type="entry name" value="GNAT"/>
    <property type="match status" value="1"/>
</dbReference>
<sequence length="249" mass="27286">MPEGIHVAPSQAEFDDERPGVLLCLRHLSDASPRTRPGRGAGGTIDRVLLNTDRLRLRPVQPTDRDLLVALDADPEVMRFVSGGPATSPETVAEWIIPRTQEQQRAHGTGMWLQFTGTGAFAGWVQLRTPRHSSAAELELSYRLPRTMWGHGYASEGAAALVSVMFTTTDTQRIFAGTHVVHGASRRVMERLGMRLAADSDVTALGHPDAMVEYEILRDQWAAARGRGTVRVRPARRHSDPGSARPQSA</sequence>
<reference evidence="4" key="1">
    <citation type="journal article" date="2019" name="Int. J. Syst. Evol. Microbiol.">
        <title>The Global Catalogue of Microorganisms (GCM) 10K type strain sequencing project: providing services to taxonomists for standard genome sequencing and annotation.</title>
        <authorList>
            <consortium name="The Broad Institute Genomics Platform"/>
            <consortium name="The Broad Institute Genome Sequencing Center for Infectious Disease"/>
            <person name="Wu L."/>
            <person name="Ma J."/>
        </authorList>
    </citation>
    <scope>NUCLEOTIDE SEQUENCE [LARGE SCALE GENOMIC DNA]</scope>
    <source>
        <strain evidence="4">JCM 18077</strain>
    </source>
</reference>
<comment type="caution">
    <text evidence="3">The sequence shown here is derived from an EMBL/GenBank/DDBJ whole genome shotgun (WGS) entry which is preliminary data.</text>
</comment>
<dbReference type="InterPro" id="IPR016181">
    <property type="entry name" value="Acyl_CoA_acyltransferase"/>
</dbReference>
<name>A0ABP8Z8V8_9ACTN</name>